<dbReference type="HAMAP" id="MF_00386">
    <property type="entry name" value="UPF0161_YidD"/>
    <property type="match status" value="1"/>
</dbReference>
<keyword evidence="1" id="KW-0472">Membrane</keyword>
<reference evidence="2 3" key="1">
    <citation type="submission" date="2018-06" db="EMBL/GenBank/DDBJ databases">
        <authorList>
            <consortium name="Pathogen Informatics"/>
            <person name="Doyle S."/>
        </authorList>
    </citation>
    <scope>NUCLEOTIDE SEQUENCE [LARGE SCALE GENOMIC DNA]</scope>
    <source>
        <strain evidence="2 3">NCTC13456</strain>
    </source>
</reference>
<name>A0A376GIK8_9FLAO</name>
<evidence type="ECO:0000313" key="2">
    <source>
        <dbReference type="EMBL" id="STD59658.1"/>
    </source>
</evidence>
<dbReference type="GO" id="GO:0005886">
    <property type="term" value="C:plasma membrane"/>
    <property type="evidence" value="ECO:0007669"/>
    <property type="project" value="UniProtKB-SubCell"/>
</dbReference>
<gene>
    <name evidence="2" type="primary">yidD</name>
    <name evidence="2" type="ORF">NCTC13456_03325</name>
</gene>
<dbReference type="AlphaFoldDB" id="A0A376GIK8"/>
<dbReference type="Proteomes" id="UP000254737">
    <property type="component" value="Unassembled WGS sequence"/>
</dbReference>
<protein>
    <recommendedName>
        <fullName evidence="1">Putative membrane protein insertion efficiency factor</fullName>
    </recommendedName>
</protein>
<dbReference type="SMART" id="SM01234">
    <property type="entry name" value="Haemolytic"/>
    <property type="match status" value="1"/>
</dbReference>
<dbReference type="RefSeq" id="WP_115001764.1">
    <property type="nucleotide sequence ID" value="NZ_UFXS01000001.1"/>
</dbReference>
<comment type="function">
    <text evidence="1">Could be involved in insertion of integral membrane proteins into the membrane.</text>
</comment>
<keyword evidence="1" id="KW-1003">Cell membrane</keyword>
<organism evidence="2 3">
    <name type="scientific">Empedobacter falsenii</name>
    <dbReference type="NCBI Taxonomy" id="343874"/>
    <lineage>
        <taxon>Bacteria</taxon>
        <taxon>Pseudomonadati</taxon>
        <taxon>Bacteroidota</taxon>
        <taxon>Flavobacteriia</taxon>
        <taxon>Flavobacteriales</taxon>
        <taxon>Weeksellaceae</taxon>
        <taxon>Empedobacter</taxon>
    </lineage>
</organism>
<dbReference type="EMBL" id="UFXS01000001">
    <property type="protein sequence ID" value="STD59658.1"/>
    <property type="molecule type" value="Genomic_DNA"/>
</dbReference>
<accession>A0A376GIK8</accession>
<proteinExistence type="inferred from homology"/>
<dbReference type="Pfam" id="PF01809">
    <property type="entry name" value="YidD"/>
    <property type="match status" value="1"/>
</dbReference>
<comment type="subcellular location">
    <subcellularLocation>
        <location evidence="1">Cell membrane</location>
        <topology evidence="1">Peripheral membrane protein</topology>
        <orientation evidence="1">Cytoplasmic side</orientation>
    </subcellularLocation>
</comment>
<dbReference type="InterPro" id="IPR002696">
    <property type="entry name" value="Membr_insert_effic_factor_YidD"/>
</dbReference>
<dbReference type="STRING" id="343874.GCA_000805695_03098"/>
<dbReference type="PANTHER" id="PTHR33383">
    <property type="entry name" value="MEMBRANE PROTEIN INSERTION EFFICIENCY FACTOR-RELATED"/>
    <property type="match status" value="1"/>
</dbReference>
<evidence type="ECO:0000313" key="3">
    <source>
        <dbReference type="Proteomes" id="UP000254737"/>
    </source>
</evidence>
<dbReference type="PANTHER" id="PTHR33383:SF1">
    <property type="entry name" value="MEMBRANE PROTEIN INSERTION EFFICIENCY FACTOR-RELATED"/>
    <property type="match status" value="1"/>
</dbReference>
<evidence type="ECO:0000256" key="1">
    <source>
        <dbReference type="HAMAP-Rule" id="MF_00386"/>
    </source>
</evidence>
<dbReference type="NCBIfam" id="TIGR00278">
    <property type="entry name" value="membrane protein insertion efficiency factor YidD"/>
    <property type="match status" value="1"/>
</dbReference>
<sequence>MNKILVTPFILLIRFYQLAISPWMGSNCRYQPTCSSYMIEALKEHGLLKGLWLGTKRIGRCHPWGGHGYDPVPKKKN</sequence>
<comment type="similarity">
    <text evidence="1">Belongs to the UPF0161 family.</text>
</comment>